<accession>A0ABS5YSH4</accession>
<proteinExistence type="predicted"/>
<name>A0ABS5YSH4_9ACTN</name>
<evidence type="ECO:0008006" key="3">
    <source>
        <dbReference type="Google" id="ProtNLM"/>
    </source>
</evidence>
<dbReference type="EMBL" id="JAHKKG010000007">
    <property type="protein sequence ID" value="MBU2666412.1"/>
    <property type="molecule type" value="Genomic_DNA"/>
</dbReference>
<dbReference type="RefSeq" id="WP_215789940.1">
    <property type="nucleotide sequence ID" value="NZ_JAHKKG010000007.1"/>
</dbReference>
<organism evidence="1 2">
    <name type="scientific">Paractinoplanes bogorensis</name>
    <dbReference type="NCBI Taxonomy" id="1610840"/>
    <lineage>
        <taxon>Bacteria</taxon>
        <taxon>Bacillati</taxon>
        <taxon>Actinomycetota</taxon>
        <taxon>Actinomycetes</taxon>
        <taxon>Micromonosporales</taxon>
        <taxon>Micromonosporaceae</taxon>
        <taxon>Paractinoplanes</taxon>
    </lineage>
</organism>
<dbReference type="Proteomes" id="UP001519654">
    <property type="component" value="Unassembled WGS sequence"/>
</dbReference>
<comment type="caution">
    <text evidence="1">The sequence shown here is derived from an EMBL/GenBank/DDBJ whole genome shotgun (WGS) entry which is preliminary data.</text>
</comment>
<reference evidence="1 2" key="1">
    <citation type="submission" date="2021-06" db="EMBL/GenBank/DDBJ databases">
        <title>Actinoplanes lichenicola sp. nov., and Actinoplanes ovalisporus sp. nov., isolated from lichen in Thailand.</title>
        <authorList>
            <person name="Saeng-In P."/>
            <person name="Kanchanasin P."/>
            <person name="Yuki M."/>
            <person name="Kudo T."/>
            <person name="Ohkuma M."/>
            <person name="Phongsopitanun W."/>
            <person name="Tanasupawat S."/>
        </authorList>
    </citation>
    <scope>NUCLEOTIDE SEQUENCE [LARGE SCALE GENOMIC DNA]</scope>
    <source>
        <strain evidence="1 2">NBRC 110975</strain>
    </source>
</reference>
<evidence type="ECO:0000313" key="2">
    <source>
        <dbReference type="Proteomes" id="UP001519654"/>
    </source>
</evidence>
<protein>
    <recommendedName>
        <fullName evidence="3">FHA domain-containing protein</fullName>
    </recommendedName>
</protein>
<keyword evidence="2" id="KW-1185">Reference proteome</keyword>
<evidence type="ECO:0000313" key="1">
    <source>
        <dbReference type="EMBL" id="MBU2666412.1"/>
    </source>
</evidence>
<sequence>MKQGVMYAHIHTPCGPGDSPLPADCPFDGHKEPDGVELYELKCRVRKVPRGGHLWFGAVRPAEIAADDWLQVGDHEPGPQSAVSRVAGRIWFTSPEQGSRVLVENLSHNNTLELRSDRLPQPVTLFPIAAAMTTDPHSELLGSPMAAVQTQSTTVVIANGSTRFVVWIEVPIRRESPITPPWTHDPRAAGSTAEQAELDDAALRIQLAAPENYQLLADFTDSERVKNRLRNSARLRAFVERRPGEIWQDFVKRELRNVREGRPTHEIHRLILESIGTPPEHDSKWYTNLVAHHLAPEREVRGSRGGAGGGMNDLIPKVKGYWAFRRFQLEDYLLRDRGLDRGIGRDLDD</sequence>
<gene>
    <name evidence="1" type="ORF">KOI35_23180</name>
</gene>